<protein>
    <submittedName>
        <fullName evidence="1">13210_t:CDS:1</fullName>
    </submittedName>
</protein>
<evidence type="ECO:0000313" key="2">
    <source>
        <dbReference type="Proteomes" id="UP000789366"/>
    </source>
</evidence>
<dbReference type="Proteomes" id="UP000789366">
    <property type="component" value="Unassembled WGS sequence"/>
</dbReference>
<name>A0ACA9JZI1_9GLOM</name>
<evidence type="ECO:0000313" key="1">
    <source>
        <dbReference type="EMBL" id="CAG8443583.1"/>
    </source>
</evidence>
<sequence length="92" mass="10927">TDEYPNIELLVDINNNNKEVELESLITQFQTLKNPENPEHLNISIYEFIEINSKYITGEMSTIEDIIEEIQKNEPEKELKKRKKNYYSNSSF</sequence>
<gene>
    <name evidence="1" type="ORF">SPELUC_LOCUS352</name>
</gene>
<proteinExistence type="predicted"/>
<feature type="non-terminal residue" evidence="1">
    <location>
        <position position="1"/>
    </location>
</feature>
<accession>A0ACA9JZI1</accession>
<organism evidence="1 2">
    <name type="scientific">Cetraspora pellucida</name>
    <dbReference type="NCBI Taxonomy" id="1433469"/>
    <lineage>
        <taxon>Eukaryota</taxon>
        <taxon>Fungi</taxon>
        <taxon>Fungi incertae sedis</taxon>
        <taxon>Mucoromycota</taxon>
        <taxon>Glomeromycotina</taxon>
        <taxon>Glomeromycetes</taxon>
        <taxon>Diversisporales</taxon>
        <taxon>Gigasporaceae</taxon>
        <taxon>Cetraspora</taxon>
    </lineage>
</organism>
<dbReference type="EMBL" id="CAJVPW010000121">
    <property type="protein sequence ID" value="CAG8443583.1"/>
    <property type="molecule type" value="Genomic_DNA"/>
</dbReference>
<reference evidence="1" key="1">
    <citation type="submission" date="2021-06" db="EMBL/GenBank/DDBJ databases">
        <authorList>
            <person name="Kallberg Y."/>
            <person name="Tangrot J."/>
            <person name="Rosling A."/>
        </authorList>
    </citation>
    <scope>NUCLEOTIDE SEQUENCE</scope>
    <source>
        <strain evidence="1">28 12/20/2015</strain>
    </source>
</reference>
<keyword evidence="2" id="KW-1185">Reference proteome</keyword>
<comment type="caution">
    <text evidence="1">The sequence shown here is derived from an EMBL/GenBank/DDBJ whole genome shotgun (WGS) entry which is preliminary data.</text>
</comment>